<dbReference type="HOGENOM" id="CLU_016043_11_2_11"/>
<organism evidence="2 3">
    <name type="scientific">Bifidobacterium bifidum BGN4</name>
    <dbReference type="NCBI Taxonomy" id="484020"/>
    <lineage>
        <taxon>Bacteria</taxon>
        <taxon>Bacillati</taxon>
        <taxon>Actinomycetota</taxon>
        <taxon>Actinomycetes</taxon>
        <taxon>Bifidobacteriales</taxon>
        <taxon>Bifidobacteriaceae</taxon>
        <taxon>Bifidobacterium</taxon>
    </lineage>
</organism>
<evidence type="ECO:0000259" key="1">
    <source>
        <dbReference type="PROSITE" id="PS50911"/>
    </source>
</evidence>
<accession>I3WGQ7</accession>
<sequence length="127" mass="14125">MPVCYGHRTGNTVGGSAYPWSQCTWYAYRRRVYYYHLPTGSYMGNGQDWANTGRSLGYLVNRTPHVGAAMVFRAGQLGANSRYGHVAVVERVNSDGSVLISECGASLQGVAQWRTIYNAGNFQYVHY</sequence>
<dbReference type="SUPFAM" id="SSF54001">
    <property type="entry name" value="Cysteine proteinases"/>
    <property type="match status" value="1"/>
</dbReference>
<dbReference type="AlphaFoldDB" id="I3WGQ7"/>
<dbReference type="EMBL" id="CP001361">
    <property type="protein sequence ID" value="AFL04070.1"/>
    <property type="molecule type" value="Genomic_DNA"/>
</dbReference>
<dbReference type="Pfam" id="PF05257">
    <property type="entry name" value="CHAP"/>
    <property type="match status" value="1"/>
</dbReference>
<gene>
    <name evidence="2" type="primary">ssaA</name>
    <name evidence="2" type="ORF">BBB_0475</name>
</gene>
<dbReference type="InterPro" id="IPR038765">
    <property type="entry name" value="Papain-like_cys_pep_sf"/>
</dbReference>
<evidence type="ECO:0000313" key="2">
    <source>
        <dbReference type="EMBL" id="AFL04070.1"/>
    </source>
</evidence>
<feature type="domain" description="Peptidase C51" evidence="1">
    <location>
        <begin position="1"/>
        <end position="126"/>
    </location>
</feature>
<evidence type="ECO:0000313" key="3">
    <source>
        <dbReference type="Proteomes" id="UP000006173"/>
    </source>
</evidence>
<dbReference type="Gene3D" id="3.90.1720.10">
    <property type="entry name" value="endopeptidase domain like (from Nostoc punctiforme)"/>
    <property type="match status" value="1"/>
</dbReference>
<dbReference type="InterPro" id="IPR007921">
    <property type="entry name" value="CHAP_dom"/>
</dbReference>
<dbReference type="KEGG" id="bbf:BBB_0475"/>
<dbReference type="PATRIC" id="fig|484020.3.peg.473"/>
<dbReference type="Proteomes" id="UP000006173">
    <property type="component" value="Chromosome"/>
</dbReference>
<protein>
    <submittedName>
        <fullName evidence="2">Secretory antigen</fullName>
    </submittedName>
</protein>
<name>I3WGQ7_BIFBI</name>
<proteinExistence type="predicted"/>
<dbReference type="PROSITE" id="PS50911">
    <property type="entry name" value="CHAP"/>
    <property type="match status" value="1"/>
</dbReference>
<reference evidence="2 3" key="1">
    <citation type="journal article" date="2012" name="J. Bacteriol.">
        <title>Complete Genome Sequence of the Probiotic Bacterium Bifidobacterium bifidum Strain BGN4.</title>
        <authorList>
            <person name="Yu D.S."/>
            <person name="Jeong H."/>
            <person name="Lee D.H."/>
            <person name="Kwon S.K."/>
            <person name="Song J.Y."/>
            <person name="Kim B.K."/>
            <person name="Park M.S."/>
            <person name="Ji G.E."/>
            <person name="Oh T.K."/>
            <person name="Kim J.F."/>
        </authorList>
    </citation>
    <scope>NUCLEOTIDE SEQUENCE [LARGE SCALE GENOMIC DNA]</scope>
    <source>
        <strain evidence="2 3">BGN4</strain>
    </source>
</reference>